<reference evidence="1" key="1">
    <citation type="journal article" date="2023" name="Mol. Ecol. Resour.">
        <title>Chromosome-level genome assembly of a triploid poplar Populus alba 'Berolinensis'.</title>
        <authorList>
            <person name="Chen S."/>
            <person name="Yu Y."/>
            <person name="Wang X."/>
            <person name="Wang S."/>
            <person name="Zhang T."/>
            <person name="Zhou Y."/>
            <person name="He R."/>
            <person name="Meng N."/>
            <person name="Wang Y."/>
            <person name="Liu W."/>
            <person name="Liu Z."/>
            <person name="Liu J."/>
            <person name="Guo Q."/>
            <person name="Huang H."/>
            <person name="Sederoff R.R."/>
            <person name="Wang G."/>
            <person name="Qu G."/>
            <person name="Chen S."/>
        </authorList>
    </citation>
    <scope>NUCLEOTIDE SEQUENCE</scope>
    <source>
        <strain evidence="1">SC-2020</strain>
    </source>
</reference>
<dbReference type="EMBL" id="JAQIZT010000019">
    <property type="protein sequence ID" value="KAJ6951184.1"/>
    <property type="molecule type" value="Genomic_DNA"/>
</dbReference>
<accession>A0AAD6L6G4</accession>
<proteinExistence type="predicted"/>
<comment type="caution">
    <text evidence="1">The sequence shown here is derived from an EMBL/GenBank/DDBJ whole genome shotgun (WGS) entry which is preliminary data.</text>
</comment>
<organism evidence="1 2">
    <name type="scientific">Populus alba x Populus x berolinensis</name>
    <dbReference type="NCBI Taxonomy" id="444605"/>
    <lineage>
        <taxon>Eukaryota</taxon>
        <taxon>Viridiplantae</taxon>
        <taxon>Streptophyta</taxon>
        <taxon>Embryophyta</taxon>
        <taxon>Tracheophyta</taxon>
        <taxon>Spermatophyta</taxon>
        <taxon>Magnoliopsida</taxon>
        <taxon>eudicotyledons</taxon>
        <taxon>Gunneridae</taxon>
        <taxon>Pentapetalae</taxon>
        <taxon>rosids</taxon>
        <taxon>fabids</taxon>
        <taxon>Malpighiales</taxon>
        <taxon>Salicaceae</taxon>
        <taxon>Saliceae</taxon>
        <taxon>Populus</taxon>
    </lineage>
</organism>
<dbReference type="Proteomes" id="UP001164929">
    <property type="component" value="Chromosome 19"/>
</dbReference>
<sequence length="127" mass="14317">MRNKVIFNDGTATFEDSFSLILYRLLNWLKSTDKFMATSTTLIMGPEVVNLERALPFKISSGNGYSYKLMLDSHVNLIKLIKKTTHCISRVVDGKRRKMVASAFGKDQSGGSATRPTVEDLKYLFMV</sequence>
<protein>
    <submittedName>
        <fullName evidence="1">Uncharacterized protein</fullName>
    </submittedName>
</protein>
<keyword evidence="2" id="KW-1185">Reference proteome</keyword>
<name>A0AAD6L6G4_9ROSI</name>
<gene>
    <name evidence="1" type="ORF">NC653_040538</name>
</gene>
<dbReference type="AlphaFoldDB" id="A0AAD6L6G4"/>
<evidence type="ECO:0000313" key="2">
    <source>
        <dbReference type="Proteomes" id="UP001164929"/>
    </source>
</evidence>
<evidence type="ECO:0000313" key="1">
    <source>
        <dbReference type="EMBL" id="KAJ6951184.1"/>
    </source>
</evidence>